<keyword evidence="5" id="KW-1185">Reference proteome</keyword>
<keyword evidence="2" id="KW-0732">Signal</keyword>
<dbReference type="AlphaFoldDB" id="A0A4Q5LUM4"/>
<evidence type="ECO:0000256" key="1">
    <source>
        <dbReference type="ARBA" id="ARBA00023157"/>
    </source>
</evidence>
<dbReference type="EMBL" id="SEWF01000051">
    <property type="protein sequence ID" value="RYU93235.1"/>
    <property type="molecule type" value="Genomic_DNA"/>
</dbReference>
<dbReference type="InterPro" id="IPR008977">
    <property type="entry name" value="PHM/PNGase_F_dom_sf"/>
</dbReference>
<dbReference type="GO" id="GO:0016715">
    <property type="term" value="F:oxidoreductase activity, acting on paired donors, with incorporation or reduction of molecular oxygen, reduced ascorbate as one donor, and incorporation of one atom of oxygen"/>
    <property type="evidence" value="ECO:0007669"/>
    <property type="project" value="InterPro"/>
</dbReference>
<evidence type="ECO:0000313" key="5">
    <source>
        <dbReference type="Proteomes" id="UP000293162"/>
    </source>
</evidence>
<evidence type="ECO:0000259" key="3">
    <source>
        <dbReference type="Pfam" id="PF03712"/>
    </source>
</evidence>
<evidence type="ECO:0000313" key="4">
    <source>
        <dbReference type="EMBL" id="RYU93235.1"/>
    </source>
</evidence>
<comment type="caution">
    <text evidence="4">The sequence shown here is derived from an EMBL/GenBank/DDBJ whole genome shotgun (WGS) entry which is preliminary data.</text>
</comment>
<feature type="chain" id="PRO_5020477192" description="Copper type II ascorbate-dependent monooxygenase C-terminal domain-containing protein" evidence="2">
    <location>
        <begin position="26"/>
        <end position="450"/>
    </location>
</feature>
<name>A0A4Q5LUM4_9BACT</name>
<dbReference type="SUPFAM" id="SSF49742">
    <property type="entry name" value="PHM/PNGase F"/>
    <property type="match status" value="1"/>
</dbReference>
<protein>
    <recommendedName>
        <fullName evidence="3">Copper type II ascorbate-dependent monooxygenase C-terminal domain-containing protein</fullName>
    </recommendedName>
</protein>
<sequence length="450" mass="50265">MRYTIFTTLAIATVFCLSLMNACSKQDPVDSVISSFDLIQDKILTKSCAVQGCHFSENDGSFAQHGLVLTKGKAYNNLYEIEPKNNEARADGLKLIKAFNSLQSLFFHKLNSDNSHHGGKNYGSVMPLGNEPLYAGQIEFIRRWIEAGAPEKGNVADASLLDDTTPSNTKPFEALAAPAAGNGYQMKLDKFDVAPNFERELFVRKPLGNTETAYINRIQIKMRPGSHHFILYGFRNPENLAPLNQVRDLRNPDGSLNIVTFQQMGNHIFNFGGSEANMDYTFPEGTAVAIAPNATFDMNSHYFNKGTSAIPGEVYINLYTTNKANVKNTLKVLDLANNNLTIPPKQKTVISKSFTFDKNIKVAMLFSHTHKMGEKFEILIKGGSRDGEVVYTSTNWEHPEKINYTPYISLKKGEGLTSRITYNNTTDKTVRFGLTTEDEMGIIFGYYFEE</sequence>
<dbReference type="RefSeq" id="WP_130023633.1">
    <property type="nucleotide sequence ID" value="NZ_SEWF01000051.1"/>
</dbReference>
<feature type="signal peptide" evidence="2">
    <location>
        <begin position="1"/>
        <end position="25"/>
    </location>
</feature>
<reference evidence="4 5" key="1">
    <citation type="submission" date="2019-02" db="EMBL/GenBank/DDBJ databases">
        <title>Bacterial novel species Emticicia sp. 17J42-9 isolated from soil.</title>
        <authorList>
            <person name="Jung H.-Y."/>
        </authorList>
    </citation>
    <scope>NUCLEOTIDE SEQUENCE [LARGE SCALE GENOMIC DNA]</scope>
    <source>
        <strain evidence="4 5">17J42-9</strain>
    </source>
</reference>
<dbReference type="Proteomes" id="UP000293162">
    <property type="component" value="Unassembled WGS sequence"/>
</dbReference>
<dbReference type="Pfam" id="PF03712">
    <property type="entry name" value="Cu2_monoox_C"/>
    <property type="match status" value="1"/>
</dbReference>
<dbReference type="OrthoDB" id="9807190at2"/>
<accession>A0A4Q5LUM4</accession>
<dbReference type="Gene3D" id="2.60.120.230">
    <property type="match status" value="1"/>
</dbReference>
<evidence type="ECO:0000256" key="2">
    <source>
        <dbReference type="SAM" id="SignalP"/>
    </source>
</evidence>
<keyword evidence="1" id="KW-1015">Disulfide bond</keyword>
<organism evidence="4 5">
    <name type="scientific">Emticicia agri</name>
    <dbReference type="NCBI Taxonomy" id="2492393"/>
    <lineage>
        <taxon>Bacteria</taxon>
        <taxon>Pseudomonadati</taxon>
        <taxon>Bacteroidota</taxon>
        <taxon>Cytophagia</taxon>
        <taxon>Cytophagales</taxon>
        <taxon>Leadbetterellaceae</taxon>
        <taxon>Emticicia</taxon>
    </lineage>
</organism>
<dbReference type="InterPro" id="IPR014784">
    <property type="entry name" value="Cu2_ascorb_mOase-like_C"/>
</dbReference>
<feature type="domain" description="Copper type II ascorbate-dependent monooxygenase C-terminal" evidence="3">
    <location>
        <begin position="336"/>
        <end position="449"/>
    </location>
</feature>
<gene>
    <name evidence="4" type="ORF">EWM59_23155</name>
</gene>
<dbReference type="InterPro" id="IPR024548">
    <property type="entry name" value="Cu2_monoox_C"/>
</dbReference>
<proteinExistence type="predicted"/>